<feature type="compositionally biased region" description="Polar residues" evidence="1">
    <location>
        <begin position="53"/>
        <end position="64"/>
    </location>
</feature>
<keyword evidence="3" id="KW-1185">Reference proteome</keyword>
<evidence type="ECO:0000313" key="2">
    <source>
        <dbReference type="EMBL" id="RCS21336.1"/>
    </source>
</evidence>
<dbReference type="Proteomes" id="UP000253420">
    <property type="component" value="Unassembled WGS sequence"/>
</dbReference>
<name>A0A368JVZ1_9HYPH</name>
<accession>A0A368JVZ1</accession>
<dbReference type="EMBL" id="QOZG01000069">
    <property type="protein sequence ID" value="RCS21336.1"/>
    <property type="molecule type" value="Genomic_DNA"/>
</dbReference>
<organism evidence="2 3">
    <name type="scientific">Phyllobacterium salinisoli</name>
    <dbReference type="NCBI Taxonomy" id="1899321"/>
    <lineage>
        <taxon>Bacteria</taxon>
        <taxon>Pseudomonadati</taxon>
        <taxon>Pseudomonadota</taxon>
        <taxon>Alphaproteobacteria</taxon>
        <taxon>Hyphomicrobiales</taxon>
        <taxon>Phyllobacteriaceae</taxon>
        <taxon>Phyllobacterium</taxon>
    </lineage>
</organism>
<evidence type="ECO:0000313" key="3">
    <source>
        <dbReference type="Proteomes" id="UP000253420"/>
    </source>
</evidence>
<evidence type="ECO:0000256" key="1">
    <source>
        <dbReference type="SAM" id="MobiDB-lite"/>
    </source>
</evidence>
<dbReference type="GO" id="GO:0003677">
    <property type="term" value="F:DNA binding"/>
    <property type="evidence" value="ECO:0007669"/>
    <property type="project" value="InterPro"/>
</dbReference>
<proteinExistence type="predicted"/>
<protein>
    <submittedName>
        <fullName evidence="2">Transcriptional regulator</fullName>
    </submittedName>
</protein>
<reference evidence="2 3" key="1">
    <citation type="submission" date="2018-07" db="EMBL/GenBank/DDBJ databases">
        <title>The draft genome of Phyllobacterium salinisoli.</title>
        <authorList>
            <person name="Liu L."/>
            <person name="Li L."/>
            <person name="Zhang X."/>
            <person name="Liang L."/>
        </authorList>
    </citation>
    <scope>NUCLEOTIDE SEQUENCE [LARGE SCALE GENOMIC DNA]</scope>
    <source>
        <strain evidence="2 3">LLAN61</strain>
    </source>
</reference>
<sequence length="158" mass="17455">MTDPQQEIETAQSAPEATTEAEATETKTAARQPRKAGAKTKQTISKNEARSAPQKTDASTTVARTSRKIHSQKERAQILSDIEQSISRGQSIKSAGKQAGISEQTYYHWKKAAAVPVSKSNDLMDLLALEEENKRLKSLLAERLHKENAELRKKLGLE</sequence>
<dbReference type="OrthoDB" id="8453701at2"/>
<gene>
    <name evidence="2" type="ORF">DUT91_24830</name>
</gene>
<dbReference type="InterPro" id="IPR002514">
    <property type="entry name" value="Transposase_8"/>
</dbReference>
<feature type="compositionally biased region" description="Low complexity" evidence="1">
    <location>
        <begin position="9"/>
        <end position="30"/>
    </location>
</feature>
<comment type="caution">
    <text evidence="2">The sequence shown here is derived from an EMBL/GenBank/DDBJ whole genome shotgun (WGS) entry which is preliminary data.</text>
</comment>
<dbReference type="GO" id="GO:0004803">
    <property type="term" value="F:transposase activity"/>
    <property type="evidence" value="ECO:0007669"/>
    <property type="project" value="InterPro"/>
</dbReference>
<dbReference type="SUPFAM" id="SSF46689">
    <property type="entry name" value="Homeodomain-like"/>
    <property type="match status" value="1"/>
</dbReference>
<dbReference type="GO" id="GO:0006313">
    <property type="term" value="P:DNA transposition"/>
    <property type="evidence" value="ECO:0007669"/>
    <property type="project" value="InterPro"/>
</dbReference>
<dbReference type="InterPro" id="IPR009057">
    <property type="entry name" value="Homeodomain-like_sf"/>
</dbReference>
<feature type="region of interest" description="Disordered" evidence="1">
    <location>
        <begin position="1"/>
        <end position="75"/>
    </location>
</feature>
<dbReference type="Pfam" id="PF01527">
    <property type="entry name" value="HTH_Tnp_1"/>
    <property type="match status" value="1"/>
</dbReference>
<dbReference type="AlphaFoldDB" id="A0A368JVZ1"/>